<evidence type="ECO:0000313" key="10">
    <source>
        <dbReference type="Proteomes" id="UP000027822"/>
    </source>
</evidence>
<keyword evidence="10" id="KW-1185">Reference proteome</keyword>
<evidence type="ECO:0000256" key="2">
    <source>
        <dbReference type="ARBA" id="ARBA00022448"/>
    </source>
</evidence>
<dbReference type="AlphaFoldDB" id="A0A073JWN9"/>
<dbReference type="CDD" id="cd06173">
    <property type="entry name" value="MFS_MefA_like"/>
    <property type="match status" value="1"/>
</dbReference>
<dbReference type="Gene3D" id="1.20.1250.20">
    <property type="entry name" value="MFS general substrate transporter like domains"/>
    <property type="match status" value="1"/>
</dbReference>
<reference evidence="9 10" key="1">
    <citation type="submission" date="2014-06" db="EMBL/GenBank/DDBJ databases">
        <title>Draft genome sequence of Bacillus manliponensis JCM 15802 (MCCC 1A00708).</title>
        <authorList>
            <person name="Lai Q."/>
            <person name="Liu Y."/>
            <person name="Shao Z."/>
        </authorList>
    </citation>
    <scope>NUCLEOTIDE SEQUENCE [LARGE SCALE GENOMIC DNA]</scope>
    <source>
        <strain evidence="9 10">JCM 15802</strain>
    </source>
</reference>
<feature type="transmembrane region" description="Helical" evidence="7">
    <location>
        <begin position="375"/>
        <end position="398"/>
    </location>
</feature>
<dbReference type="PANTHER" id="PTHR23513">
    <property type="entry name" value="INTEGRAL MEMBRANE EFFLUX PROTEIN-RELATED"/>
    <property type="match status" value="1"/>
</dbReference>
<keyword evidence="6 7" id="KW-0472">Membrane</keyword>
<feature type="transmembrane region" description="Helical" evidence="7">
    <location>
        <begin position="136"/>
        <end position="160"/>
    </location>
</feature>
<dbReference type="EMBL" id="JOTN01000012">
    <property type="protein sequence ID" value="KEK18681.1"/>
    <property type="molecule type" value="Genomic_DNA"/>
</dbReference>
<keyword evidence="3" id="KW-1003">Cell membrane</keyword>
<evidence type="ECO:0000256" key="1">
    <source>
        <dbReference type="ARBA" id="ARBA00004651"/>
    </source>
</evidence>
<dbReference type="eggNOG" id="COG2814">
    <property type="taxonomic scope" value="Bacteria"/>
</dbReference>
<feature type="transmembrane region" description="Helical" evidence="7">
    <location>
        <begin position="259"/>
        <end position="280"/>
    </location>
</feature>
<evidence type="ECO:0000256" key="5">
    <source>
        <dbReference type="ARBA" id="ARBA00022989"/>
    </source>
</evidence>
<dbReference type="InterPro" id="IPR020846">
    <property type="entry name" value="MFS_dom"/>
</dbReference>
<feature type="domain" description="Major facilitator superfamily (MFS) profile" evidence="8">
    <location>
        <begin position="1"/>
        <end position="402"/>
    </location>
</feature>
<dbReference type="PROSITE" id="PS50850">
    <property type="entry name" value="MFS"/>
    <property type="match status" value="1"/>
</dbReference>
<dbReference type="Proteomes" id="UP000027822">
    <property type="component" value="Unassembled WGS sequence"/>
</dbReference>
<keyword evidence="2" id="KW-0813">Transport</keyword>
<comment type="caution">
    <text evidence="9">The sequence shown here is derived from an EMBL/GenBank/DDBJ whole genome shotgun (WGS) entry which is preliminary data.</text>
</comment>
<dbReference type="InterPro" id="IPR036259">
    <property type="entry name" value="MFS_trans_sf"/>
</dbReference>
<keyword evidence="4 7" id="KW-0812">Transmembrane</keyword>
<dbReference type="STRING" id="574376.BAMA_04020"/>
<dbReference type="GO" id="GO:0022857">
    <property type="term" value="F:transmembrane transporter activity"/>
    <property type="evidence" value="ECO:0007669"/>
    <property type="project" value="InterPro"/>
</dbReference>
<dbReference type="InterPro" id="IPR011701">
    <property type="entry name" value="MFS"/>
</dbReference>
<evidence type="ECO:0000256" key="3">
    <source>
        <dbReference type="ARBA" id="ARBA00022475"/>
    </source>
</evidence>
<feature type="transmembrane region" description="Helical" evidence="7">
    <location>
        <begin position="221"/>
        <end position="239"/>
    </location>
</feature>
<dbReference type="GO" id="GO:0005886">
    <property type="term" value="C:plasma membrane"/>
    <property type="evidence" value="ECO:0007669"/>
    <property type="project" value="UniProtKB-SubCell"/>
</dbReference>
<gene>
    <name evidence="9" type="ORF">BAMA_04020</name>
</gene>
<sequence length="416" mass="46196">MSVKNIFISWKYRILLLCSIGMANLGAWVYLIALNAMVLNMGGSPLAVAALYIIGPLATIFTNAWAGSFIDRFNKRKLMVILDIYQAVLILILPLISNIWVIYCIVLFINMARSMYEPTSTTYITKLIPIEKRKRFNSLTSFIDSGAFVVGPMIAGLLFLIGTPMLAIYMNGAALFLSGLITLFLPNLERETTLNAEHEKLSFTLLKKDWSAVFSFSKQNVYIMSIYFLFQFIMVFSAALDSLEMVFATEVLHLPMNEYSFLVSIAGAGFITGACINAVFVEKIKTSLLIAGGSFLFASGYIIYAFSNSFIIAATGFFVLSFALAFANTGFFTFYQNNIPVHMMGRVGSLYGFMKSILEIFIIIAFGVTAQLISIPFIVITGALIMLVVSVILCIFSLHPSKLKQFKEEGVEIQKI</sequence>
<evidence type="ECO:0000256" key="6">
    <source>
        <dbReference type="ARBA" id="ARBA00023136"/>
    </source>
</evidence>
<evidence type="ECO:0000313" key="9">
    <source>
        <dbReference type="EMBL" id="KEK18681.1"/>
    </source>
</evidence>
<feature type="transmembrane region" description="Helical" evidence="7">
    <location>
        <begin position="347"/>
        <end position="369"/>
    </location>
</feature>
<evidence type="ECO:0000259" key="8">
    <source>
        <dbReference type="PROSITE" id="PS50850"/>
    </source>
</evidence>
<proteinExistence type="predicted"/>
<dbReference type="Pfam" id="PF07690">
    <property type="entry name" value="MFS_1"/>
    <property type="match status" value="1"/>
</dbReference>
<dbReference type="OrthoDB" id="2156306at2"/>
<evidence type="ECO:0000256" key="7">
    <source>
        <dbReference type="SAM" id="Phobius"/>
    </source>
</evidence>
<organism evidence="9 10">
    <name type="scientific">Bacillus manliponensis</name>
    <dbReference type="NCBI Taxonomy" id="574376"/>
    <lineage>
        <taxon>Bacteria</taxon>
        <taxon>Bacillati</taxon>
        <taxon>Bacillota</taxon>
        <taxon>Bacilli</taxon>
        <taxon>Bacillales</taxon>
        <taxon>Bacillaceae</taxon>
        <taxon>Bacillus</taxon>
        <taxon>Bacillus cereus group</taxon>
    </lineage>
</organism>
<feature type="transmembrane region" description="Helical" evidence="7">
    <location>
        <begin position="12"/>
        <end position="34"/>
    </location>
</feature>
<evidence type="ECO:0000256" key="4">
    <source>
        <dbReference type="ARBA" id="ARBA00022692"/>
    </source>
</evidence>
<feature type="transmembrane region" description="Helical" evidence="7">
    <location>
        <begin position="287"/>
        <end position="304"/>
    </location>
</feature>
<feature type="transmembrane region" description="Helical" evidence="7">
    <location>
        <begin position="310"/>
        <end position="335"/>
    </location>
</feature>
<accession>A0A073JWN9</accession>
<protein>
    <submittedName>
        <fullName evidence="9">Permease</fullName>
    </submittedName>
</protein>
<comment type="subcellular location">
    <subcellularLocation>
        <location evidence="1">Cell membrane</location>
        <topology evidence="1">Multi-pass membrane protein</topology>
    </subcellularLocation>
</comment>
<dbReference type="PANTHER" id="PTHR23513:SF6">
    <property type="entry name" value="MAJOR FACILITATOR SUPERFAMILY ASSOCIATED DOMAIN-CONTAINING PROTEIN"/>
    <property type="match status" value="1"/>
</dbReference>
<name>A0A073JWN9_9BACI</name>
<keyword evidence="5 7" id="KW-1133">Transmembrane helix</keyword>
<dbReference type="RefSeq" id="WP_034640303.1">
    <property type="nucleotide sequence ID" value="NZ_CBCSJC010000017.1"/>
</dbReference>
<feature type="transmembrane region" description="Helical" evidence="7">
    <location>
        <begin position="46"/>
        <end position="66"/>
    </location>
</feature>
<dbReference type="SUPFAM" id="SSF103473">
    <property type="entry name" value="MFS general substrate transporter"/>
    <property type="match status" value="1"/>
</dbReference>